<dbReference type="RefSeq" id="WP_021291800.1">
    <property type="nucleotide sequence ID" value="NZ_BNER01000004.1"/>
</dbReference>
<comment type="caution">
    <text evidence="2">The sequence shown here is derived from an EMBL/GenBank/DDBJ whole genome shotgun (WGS) entry which is preliminary data.</text>
</comment>
<evidence type="ECO:0000313" key="3">
    <source>
        <dbReference type="Proteomes" id="UP000028875"/>
    </source>
</evidence>
<dbReference type="eggNOG" id="ENOG5033Z4F">
    <property type="taxonomic scope" value="Bacteria"/>
</dbReference>
<proteinExistence type="predicted"/>
<dbReference type="EMBL" id="CCDP010000001">
    <property type="protein sequence ID" value="CDQ40337.1"/>
    <property type="molecule type" value="Genomic_DNA"/>
</dbReference>
<evidence type="ECO:0000259" key="1">
    <source>
        <dbReference type="PROSITE" id="PS51372"/>
    </source>
</evidence>
<evidence type="ECO:0000313" key="2">
    <source>
        <dbReference type="EMBL" id="CDQ40337.1"/>
    </source>
</evidence>
<gene>
    <name evidence="2" type="ORF">BN990_02659</name>
</gene>
<dbReference type="Gene3D" id="1.10.1790.10">
    <property type="entry name" value="PRD domain"/>
    <property type="match status" value="1"/>
</dbReference>
<dbReference type="AlphaFoldDB" id="A0A024QDK7"/>
<feature type="domain" description="PRD" evidence="1">
    <location>
        <begin position="18"/>
        <end position="123"/>
    </location>
</feature>
<reference evidence="2 3" key="1">
    <citation type="submission" date="2014-03" db="EMBL/GenBank/DDBJ databases">
        <authorList>
            <person name="Urmite Genomes U."/>
        </authorList>
    </citation>
    <scope>NUCLEOTIDE SEQUENCE [LARGE SCALE GENOMIC DNA]</scope>
    <source>
        <strain evidence="2 3">Vm-5</strain>
    </source>
</reference>
<dbReference type="STRING" id="1462526.BN990_02659"/>
<dbReference type="GO" id="GO:0006355">
    <property type="term" value="P:regulation of DNA-templated transcription"/>
    <property type="evidence" value="ECO:0007669"/>
    <property type="project" value="InterPro"/>
</dbReference>
<name>A0A024QDK7_9BACI</name>
<keyword evidence="3" id="KW-1185">Reference proteome</keyword>
<reference evidence="3" key="2">
    <citation type="submission" date="2014-05" db="EMBL/GenBank/DDBJ databases">
        <title>Draft genome sequence of Virgibacillus massiliensis Vm-5.</title>
        <authorList>
            <person name="Khelaifia S."/>
            <person name="Croce O."/>
            <person name="Lagier J.C."/>
            <person name="Raoult D."/>
        </authorList>
    </citation>
    <scope>NUCLEOTIDE SEQUENCE [LARGE SCALE GENOMIC DNA]</scope>
    <source>
        <strain evidence="3">Vm-5</strain>
    </source>
</reference>
<dbReference type="Proteomes" id="UP000028875">
    <property type="component" value="Unassembled WGS sequence"/>
</dbReference>
<accession>A0A024QDK7</accession>
<dbReference type="InterPro" id="IPR011608">
    <property type="entry name" value="PRD"/>
</dbReference>
<dbReference type="SUPFAM" id="SSF63520">
    <property type="entry name" value="PTS-regulatory domain, PRD"/>
    <property type="match status" value="1"/>
</dbReference>
<dbReference type="PROSITE" id="PS51372">
    <property type="entry name" value="PRD_2"/>
    <property type="match status" value="1"/>
</dbReference>
<sequence length="126" mass="14837">MNIHTLEDRLQILVLGDVISKQASYTTSAAFQYLVDKLKLHDLEQSEMLFTHLPSALTRIEKRETMEAPAPEIIEEIRRSTHYREAEKQVRYVEKEWGNELPQEEKEFLYMHYTNVISINKGGKEK</sequence>
<protein>
    <submittedName>
        <fullName evidence="2">PRD domain protein</fullName>
    </submittedName>
</protein>
<dbReference type="OrthoDB" id="3192572at2"/>
<dbReference type="Pfam" id="PF00874">
    <property type="entry name" value="PRD"/>
    <property type="match status" value="1"/>
</dbReference>
<dbReference type="InterPro" id="IPR036634">
    <property type="entry name" value="PRD_sf"/>
</dbReference>
<organism evidence="2 3">
    <name type="scientific">Virgibacillus massiliensis</name>
    <dbReference type="NCBI Taxonomy" id="1462526"/>
    <lineage>
        <taxon>Bacteria</taxon>
        <taxon>Bacillati</taxon>
        <taxon>Bacillota</taxon>
        <taxon>Bacilli</taxon>
        <taxon>Bacillales</taxon>
        <taxon>Bacillaceae</taxon>
        <taxon>Virgibacillus</taxon>
    </lineage>
</organism>